<evidence type="ECO:0000313" key="3">
    <source>
        <dbReference type="Proteomes" id="UP001492380"/>
    </source>
</evidence>
<dbReference type="InterPro" id="IPR036047">
    <property type="entry name" value="F-box-like_dom_sf"/>
</dbReference>
<evidence type="ECO:0000259" key="1">
    <source>
        <dbReference type="PROSITE" id="PS50181"/>
    </source>
</evidence>
<keyword evidence="3" id="KW-1185">Reference proteome</keyword>
<protein>
    <recommendedName>
        <fullName evidence="1">F-box domain-containing protein</fullName>
    </recommendedName>
</protein>
<gene>
    <name evidence="2" type="ORF">HDK90DRAFT_28423</name>
</gene>
<feature type="domain" description="F-box" evidence="1">
    <location>
        <begin position="50"/>
        <end position="101"/>
    </location>
</feature>
<comment type="caution">
    <text evidence="2">The sequence shown here is derived from an EMBL/GenBank/DDBJ whole genome shotgun (WGS) entry which is preliminary data.</text>
</comment>
<dbReference type="PROSITE" id="PS50181">
    <property type="entry name" value="FBOX"/>
    <property type="match status" value="1"/>
</dbReference>
<evidence type="ECO:0000313" key="2">
    <source>
        <dbReference type="EMBL" id="KAK8247040.1"/>
    </source>
</evidence>
<dbReference type="SUPFAM" id="SSF81383">
    <property type="entry name" value="F-box domain"/>
    <property type="match status" value="1"/>
</dbReference>
<organism evidence="2 3">
    <name type="scientific">Phyllosticta capitalensis</name>
    <dbReference type="NCBI Taxonomy" id="121624"/>
    <lineage>
        <taxon>Eukaryota</taxon>
        <taxon>Fungi</taxon>
        <taxon>Dikarya</taxon>
        <taxon>Ascomycota</taxon>
        <taxon>Pezizomycotina</taxon>
        <taxon>Dothideomycetes</taxon>
        <taxon>Dothideomycetes incertae sedis</taxon>
        <taxon>Botryosphaeriales</taxon>
        <taxon>Phyllostictaceae</taxon>
        <taxon>Phyllosticta</taxon>
    </lineage>
</organism>
<proteinExistence type="predicted"/>
<dbReference type="EMBL" id="JBBWRZ010000001">
    <property type="protein sequence ID" value="KAK8247040.1"/>
    <property type="molecule type" value="Genomic_DNA"/>
</dbReference>
<dbReference type="InterPro" id="IPR001810">
    <property type="entry name" value="F-box_dom"/>
</dbReference>
<accession>A0ABR1Z3R4</accession>
<dbReference type="Proteomes" id="UP001492380">
    <property type="component" value="Unassembled WGS sequence"/>
</dbReference>
<sequence>MDATSGERADLHEDLGLQGNIQISMKYFEEKITRMTRSFAKLKIDDPRDRFPLGALPPELVLEISDLLPGAAFLALAATCRDMRALIPKVLHKDKVSWKTFAQCVDRDALARACESEVNDDDQIKKACSGCHSLHPVQLFSAVQLHLPPKVRKCRGREGALYFGRDRKNGVSWESARKIALKTTGSPHFSTLVDHQEYELMRSISTPSSDVGFTLESRQIMQACIPGSTRANLSQVFLELLDQWADQTLCPHTTIGATLDHHIQAHLGLVTGSKRPVDQDTGLIVWKCAVHNCRSSVQMKVASFPSYFRTSIFILSTHSVRNLGKLRDPNDPLWIAQVERPRPTGWLDLSV</sequence>
<name>A0ABR1Z3R4_9PEZI</name>
<reference evidence="2 3" key="1">
    <citation type="submission" date="2024-04" db="EMBL/GenBank/DDBJ databases">
        <title>Phyllosticta paracitricarpa is synonymous to the EU quarantine fungus P. citricarpa based on phylogenomic analyses.</title>
        <authorList>
            <consortium name="Lawrence Berkeley National Laboratory"/>
            <person name="Van Ingen-Buijs V.A."/>
            <person name="Van Westerhoven A.C."/>
            <person name="Haridas S."/>
            <person name="Skiadas P."/>
            <person name="Martin F."/>
            <person name="Groenewald J.Z."/>
            <person name="Crous P.W."/>
            <person name="Seidl M.F."/>
        </authorList>
    </citation>
    <scope>NUCLEOTIDE SEQUENCE [LARGE SCALE GENOMIC DNA]</scope>
    <source>
        <strain evidence="2 3">CBS 123374</strain>
    </source>
</reference>